<sequence length="97" mass="11095">MARAGCGGRAQACGEELQGRVVPQQAQAHLKHLKLCCRMFLNLELATQKKWKSGRRMMLWFLNLLLHVNNLILCSYMCSIETIVVVLVVQYQHLLDL</sequence>
<dbReference type="EMBL" id="AK368414">
    <property type="protein sequence ID" value="BAJ99617.1"/>
    <property type="molecule type" value="mRNA"/>
</dbReference>
<reference evidence="1" key="1">
    <citation type="journal article" date="2011" name="Plant Physiol.">
        <title>Comprehensive sequence analysis of 24,783 barley full-length cDNAs derived from 12 clone libraries.</title>
        <authorList>
            <person name="Matsumoto T."/>
            <person name="Tanaka T."/>
            <person name="Sakai H."/>
            <person name="Amano N."/>
            <person name="Kanamori H."/>
            <person name="Kurita K."/>
            <person name="Kikuta A."/>
            <person name="Kamiya K."/>
            <person name="Yamamoto M."/>
            <person name="Ikawa H."/>
            <person name="Fujii N."/>
            <person name="Hori K."/>
            <person name="Itoh T."/>
            <person name="Sato K."/>
        </authorList>
    </citation>
    <scope>NUCLEOTIDE SEQUENCE</scope>
    <source>
        <tissue evidence="1">Shoot and root</tissue>
    </source>
</reference>
<accession>F2DWZ6</accession>
<evidence type="ECO:0000313" key="1">
    <source>
        <dbReference type="EMBL" id="BAJ99617.1"/>
    </source>
</evidence>
<proteinExistence type="evidence at transcript level"/>
<name>F2DWZ6_HORVV</name>
<organism evidence="1">
    <name type="scientific">Hordeum vulgare subsp. vulgare</name>
    <name type="common">Domesticated barley</name>
    <dbReference type="NCBI Taxonomy" id="112509"/>
    <lineage>
        <taxon>Eukaryota</taxon>
        <taxon>Viridiplantae</taxon>
        <taxon>Streptophyta</taxon>
        <taxon>Embryophyta</taxon>
        <taxon>Tracheophyta</taxon>
        <taxon>Spermatophyta</taxon>
        <taxon>Magnoliopsida</taxon>
        <taxon>Liliopsida</taxon>
        <taxon>Poales</taxon>
        <taxon>Poaceae</taxon>
        <taxon>BOP clade</taxon>
        <taxon>Pooideae</taxon>
        <taxon>Triticodae</taxon>
        <taxon>Triticeae</taxon>
        <taxon>Hordeinae</taxon>
        <taxon>Hordeum</taxon>
    </lineage>
</organism>
<protein>
    <submittedName>
        <fullName evidence="1">Predicted protein</fullName>
    </submittedName>
</protein>
<dbReference type="AlphaFoldDB" id="F2DWZ6"/>
<dbReference type="ExpressionAtlas" id="F2DWZ6">
    <property type="expression patterns" value="baseline"/>
</dbReference>